<gene>
    <name evidence="7" type="ORF">HLQ16_05900</name>
</gene>
<comment type="caution">
    <text evidence="7">The sequence shown here is derived from an EMBL/GenBank/DDBJ whole genome shotgun (WGS) entry which is preliminary data.</text>
</comment>
<dbReference type="AlphaFoldDB" id="A0A7Y3SUR8"/>
<evidence type="ECO:0000256" key="2">
    <source>
        <dbReference type="ARBA" id="ARBA00022490"/>
    </source>
</evidence>
<comment type="subcellular location">
    <subcellularLocation>
        <location evidence="1">Cytoplasm</location>
    </subcellularLocation>
</comment>
<sequence>MEILSMGEKIKRKRKELNMTLKDLAGNRITPGQISLVESGKSNPSMDLLEYLANALNTTVEYLMESEETQAEKICLFYQNIAEAQILNSDLLQAEQNIDKSIYYCEKYKLEYQGARNLSLRGDIYMEHQDVASAQQIFLSANIIFIKNNSYEEIIETLLKLGKITLKMMGYQSASSYFKQAEKVFIDNQMGNDFLLGEIYYYIGYTYFKLENIENAIKYSYLAKEKFNQIDSKNEYANSLLLLADGYNKKGDIKNAIKYSKVTLKVFKEINNLTYVSEIENNLGRLFYEFENMEESFIHLNKAKEIRQNTKDLKLIDTLANICENYIKLKSVSKAKEALSHILDYIEDGNNKALFQYYLLKYRVDLLEDNKNEAENTLLQALVFVKEQDKLKEAAEVSIMIGKFYVDGGRSIEAAKYLNEGVELFKRLGVIR</sequence>
<reference evidence="7 8" key="1">
    <citation type="submission" date="2020-05" db="EMBL/GenBank/DDBJ databases">
        <title>Complete genome of Clostridium estertheticum subspecies estertheticum, isolated from Vacuum packed lamb meat from New Zealand imported to Switzerland.</title>
        <authorList>
            <person name="Wambui J."/>
            <person name="Stevens M.J.A."/>
            <person name="Stephan R."/>
        </authorList>
    </citation>
    <scope>NUCLEOTIDE SEQUENCE [LARGE SCALE GENOMIC DNA]</scope>
    <source>
        <strain evidence="7 8">CEST001</strain>
    </source>
</reference>
<protein>
    <submittedName>
        <fullName evidence="7">Helix-turn-helix transcriptional regulator</fullName>
    </submittedName>
</protein>
<evidence type="ECO:0000313" key="8">
    <source>
        <dbReference type="Proteomes" id="UP000531659"/>
    </source>
</evidence>
<dbReference type="SUPFAM" id="SSF48452">
    <property type="entry name" value="TPR-like"/>
    <property type="match status" value="3"/>
</dbReference>
<dbReference type="InterPro" id="IPR001387">
    <property type="entry name" value="Cro/C1-type_HTH"/>
</dbReference>
<dbReference type="InterPro" id="IPR051476">
    <property type="entry name" value="Bac_ResReg_Asp_Phosphatase"/>
</dbReference>
<dbReference type="SMART" id="SM00530">
    <property type="entry name" value="HTH_XRE"/>
    <property type="match status" value="1"/>
</dbReference>
<evidence type="ECO:0000259" key="6">
    <source>
        <dbReference type="PROSITE" id="PS50943"/>
    </source>
</evidence>
<dbReference type="Pfam" id="PF01381">
    <property type="entry name" value="HTH_3"/>
    <property type="match status" value="1"/>
</dbReference>
<dbReference type="PANTHER" id="PTHR46630:SF1">
    <property type="entry name" value="TETRATRICOPEPTIDE REPEAT PROTEIN 29"/>
    <property type="match status" value="1"/>
</dbReference>
<dbReference type="RefSeq" id="WP_171296229.1">
    <property type="nucleotide sequence ID" value="NZ_CP077628.1"/>
</dbReference>
<proteinExistence type="inferred from homology"/>
<dbReference type="PANTHER" id="PTHR46630">
    <property type="entry name" value="TETRATRICOPEPTIDE REPEAT PROTEIN 29"/>
    <property type="match status" value="1"/>
</dbReference>
<name>A0A7Y3SUR8_9CLOT</name>
<evidence type="ECO:0000256" key="1">
    <source>
        <dbReference type="ARBA" id="ARBA00004496"/>
    </source>
</evidence>
<evidence type="ECO:0000256" key="5">
    <source>
        <dbReference type="ARBA" id="ARBA00038253"/>
    </source>
</evidence>
<keyword evidence="2" id="KW-0963">Cytoplasm</keyword>
<evidence type="ECO:0000256" key="4">
    <source>
        <dbReference type="ARBA" id="ARBA00022803"/>
    </source>
</evidence>
<dbReference type="SMART" id="SM00028">
    <property type="entry name" value="TPR"/>
    <property type="match status" value="6"/>
</dbReference>
<comment type="similarity">
    <text evidence="5">Belongs to the Rap family.</text>
</comment>
<dbReference type="InterPro" id="IPR019734">
    <property type="entry name" value="TPR_rpt"/>
</dbReference>
<accession>A0A7Y3SUR8</accession>
<dbReference type="Gene3D" id="1.25.40.10">
    <property type="entry name" value="Tetratricopeptide repeat domain"/>
    <property type="match status" value="2"/>
</dbReference>
<feature type="domain" description="HTH cro/C1-type" evidence="6">
    <location>
        <begin position="10"/>
        <end position="63"/>
    </location>
</feature>
<dbReference type="EMBL" id="JABEYB010000004">
    <property type="protein sequence ID" value="NNU75460.1"/>
    <property type="molecule type" value="Genomic_DNA"/>
</dbReference>
<keyword evidence="3" id="KW-0677">Repeat</keyword>
<evidence type="ECO:0000313" key="7">
    <source>
        <dbReference type="EMBL" id="NNU75460.1"/>
    </source>
</evidence>
<dbReference type="GO" id="GO:0003677">
    <property type="term" value="F:DNA binding"/>
    <property type="evidence" value="ECO:0007669"/>
    <property type="project" value="InterPro"/>
</dbReference>
<keyword evidence="4" id="KW-0802">TPR repeat</keyword>
<dbReference type="InterPro" id="IPR011990">
    <property type="entry name" value="TPR-like_helical_dom_sf"/>
</dbReference>
<dbReference type="CDD" id="cd00093">
    <property type="entry name" value="HTH_XRE"/>
    <property type="match status" value="1"/>
</dbReference>
<dbReference type="GO" id="GO:0005737">
    <property type="term" value="C:cytoplasm"/>
    <property type="evidence" value="ECO:0007669"/>
    <property type="project" value="UniProtKB-SubCell"/>
</dbReference>
<dbReference type="PROSITE" id="PS50943">
    <property type="entry name" value="HTH_CROC1"/>
    <property type="match status" value="1"/>
</dbReference>
<evidence type="ECO:0000256" key="3">
    <source>
        <dbReference type="ARBA" id="ARBA00022737"/>
    </source>
</evidence>
<organism evidence="7 8">
    <name type="scientific">Clostridium estertheticum</name>
    <dbReference type="NCBI Taxonomy" id="238834"/>
    <lineage>
        <taxon>Bacteria</taxon>
        <taxon>Bacillati</taxon>
        <taxon>Bacillota</taxon>
        <taxon>Clostridia</taxon>
        <taxon>Eubacteriales</taxon>
        <taxon>Clostridiaceae</taxon>
        <taxon>Clostridium</taxon>
    </lineage>
</organism>
<dbReference type="Proteomes" id="UP000531659">
    <property type="component" value="Unassembled WGS sequence"/>
</dbReference>
<dbReference type="SUPFAM" id="SSF47413">
    <property type="entry name" value="lambda repressor-like DNA-binding domains"/>
    <property type="match status" value="1"/>
</dbReference>
<dbReference type="InterPro" id="IPR010982">
    <property type="entry name" value="Lambda_DNA-bd_dom_sf"/>
</dbReference>